<keyword evidence="8" id="KW-0175">Coiled coil</keyword>
<dbReference type="GO" id="GO:0032259">
    <property type="term" value="P:methylation"/>
    <property type="evidence" value="ECO:0007669"/>
    <property type="project" value="UniProtKB-KW"/>
</dbReference>
<evidence type="ECO:0000256" key="1">
    <source>
        <dbReference type="ARBA" id="ARBA00022603"/>
    </source>
</evidence>
<feature type="coiled-coil region" evidence="8">
    <location>
        <begin position="156"/>
        <end position="210"/>
    </location>
</feature>
<comment type="caution">
    <text evidence="10">The sequence shown here is derived from an EMBL/GenBank/DDBJ whole genome shotgun (WGS) entry which is preliminary data.</text>
</comment>
<proteinExistence type="predicted"/>
<dbReference type="InterPro" id="IPR011990">
    <property type="entry name" value="TPR-like_helical_dom_sf"/>
</dbReference>
<dbReference type="Gene3D" id="2.170.270.10">
    <property type="entry name" value="SET domain"/>
    <property type="match status" value="1"/>
</dbReference>
<dbReference type="Gene3D" id="6.10.140.2220">
    <property type="match status" value="1"/>
</dbReference>
<dbReference type="PROSITE" id="PS50865">
    <property type="entry name" value="ZF_MYND_2"/>
    <property type="match status" value="1"/>
</dbReference>
<keyword evidence="2" id="KW-0808">Transferase</keyword>
<dbReference type="GO" id="GO:0005634">
    <property type="term" value="C:nucleus"/>
    <property type="evidence" value="ECO:0007669"/>
    <property type="project" value="TreeGrafter"/>
</dbReference>
<dbReference type="Proteomes" id="UP001151699">
    <property type="component" value="Unassembled WGS sequence"/>
</dbReference>
<dbReference type="Gene3D" id="1.25.40.10">
    <property type="entry name" value="Tetratricopeptide repeat domain"/>
    <property type="match status" value="1"/>
</dbReference>
<dbReference type="GO" id="GO:0042826">
    <property type="term" value="F:histone deacetylase binding"/>
    <property type="evidence" value="ECO:0007669"/>
    <property type="project" value="TreeGrafter"/>
</dbReference>
<dbReference type="OrthoDB" id="62495at2759"/>
<dbReference type="Gene3D" id="1.10.220.160">
    <property type="match status" value="1"/>
</dbReference>
<dbReference type="PANTHER" id="PTHR46165">
    <property type="entry name" value="SET AND MYND DOMAIN-CONTAINING PROTEIN 4"/>
    <property type="match status" value="1"/>
</dbReference>
<accession>A0A9Q0MI72</accession>
<gene>
    <name evidence="10" type="primary">SMYD4_5</name>
    <name evidence="10" type="ORF">Bhyg_17539</name>
</gene>
<evidence type="ECO:0000256" key="8">
    <source>
        <dbReference type="SAM" id="Coils"/>
    </source>
</evidence>
<dbReference type="InterPro" id="IPR052097">
    <property type="entry name" value="SET-MYND_domain_protein"/>
</dbReference>
<reference evidence="10" key="1">
    <citation type="submission" date="2022-07" db="EMBL/GenBank/DDBJ databases">
        <authorList>
            <person name="Trinca V."/>
            <person name="Uliana J.V.C."/>
            <person name="Torres T.T."/>
            <person name="Ward R.J."/>
            <person name="Monesi N."/>
        </authorList>
    </citation>
    <scope>NUCLEOTIDE SEQUENCE</scope>
    <source>
        <strain evidence="10">HSMRA1968</strain>
        <tissue evidence="10">Whole embryos</tissue>
    </source>
</reference>
<dbReference type="InterPro" id="IPR046341">
    <property type="entry name" value="SET_dom_sf"/>
</dbReference>
<dbReference type="SUPFAM" id="SSF144232">
    <property type="entry name" value="HIT/MYND zinc finger-like"/>
    <property type="match status" value="1"/>
</dbReference>
<evidence type="ECO:0000313" key="11">
    <source>
        <dbReference type="Proteomes" id="UP001151699"/>
    </source>
</evidence>
<evidence type="ECO:0000256" key="3">
    <source>
        <dbReference type="ARBA" id="ARBA00022691"/>
    </source>
</evidence>
<keyword evidence="11" id="KW-1185">Reference proteome</keyword>
<feature type="domain" description="MYND-type" evidence="9">
    <location>
        <begin position="273"/>
        <end position="311"/>
    </location>
</feature>
<dbReference type="Pfam" id="PF01753">
    <property type="entry name" value="zf-MYND"/>
    <property type="match status" value="1"/>
</dbReference>
<keyword evidence="4" id="KW-0479">Metal-binding</keyword>
<evidence type="ECO:0000256" key="2">
    <source>
        <dbReference type="ARBA" id="ARBA00022679"/>
    </source>
</evidence>
<dbReference type="GO" id="GO:0008270">
    <property type="term" value="F:zinc ion binding"/>
    <property type="evidence" value="ECO:0007669"/>
    <property type="project" value="UniProtKB-KW"/>
</dbReference>
<protein>
    <submittedName>
        <fullName evidence="10">SET and MYND domain-containing protein 4</fullName>
    </submittedName>
</protein>
<evidence type="ECO:0000256" key="5">
    <source>
        <dbReference type="ARBA" id="ARBA00022771"/>
    </source>
</evidence>
<keyword evidence="5 7" id="KW-0863">Zinc-finger</keyword>
<sequence length="439" mass="50160">MSHNENIGSGWDCMLFALIKCIKSKNSLILDGCLELEAMQKILIIPELRQLTSNWISQLDESNNVSLETSNDYRTNGNQLFNDVNCNEMECVNCYTKAIFAAPKGNEVLGMAHANRAAALMKLEYYKEAHSDCKCARLTNYPKSKLFKVLYRQACCSIQLEDLKQLEKDLKEIDNLLDELKIRHLHSDSLKKLSIQHEELKEKLKSTDKSSNSSCESVCAAEKKLTDKQTVLNGRFSIALEPISPDELIVKEKAFAFIPVYQSFDPDPIDVHCQNCAATNIIPFPCVDCKRASYCGPSCFNEHKEIHQFECSGYKKHLWYEIGIAHLAVRTMLCGIDELMERLSHVRDTTSLAAWNEMLSIVDETDFPYGRVLKLVTNFETSDKDDFLGYILTATMATMYLRNNTHFFKEMTKKYPKFMTDSKWEQFIGAIIARHIGQL</sequence>
<keyword evidence="3" id="KW-0949">S-adenosyl-L-methionine</keyword>
<dbReference type="InterPro" id="IPR002893">
    <property type="entry name" value="Znf_MYND"/>
</dbReference>
<evidence type="ECO:0000256" key="6">
    <source>
        <dbReference type="ARBA" id="ARBA00022833"/>
    </source>
</evidence>
<evidence type="ECO:0000256" key="4">
    <source>
        <dbReference type="ARBA" id="ARBA00022723"/>
    </source>
</evidence>
<feature type="non-terminal residue" evidence="10">
    <location>
        <position position="439"/>
    </location>
</feature>
<evidence type="ECO:0000259" key="9">
    <source>
        <dbReference type="PROSITE" id="PS50865"/>
    </source>
</evidence>
<evidence type="ECO:0000256" key="7">
    <source>
        <dbReference type="PROSITE-ProRule" id="PRU00134"/>
    </source>
</evidence>
<keyword evidence="1" id="KW-0489">Methyltransferase</keyword>
<dbReference type="GO" id="GO:0008168">
    <property type="term" value="F:methyltransferase activity"/>
    <property type="evidence" value="ECO:0007669"/>
    <property type="project" value="UniProtKB-KW"/>
</dbReference>
<name>A0A9Q0MI72_9DIPT</name>
<dbReference type="SUPFAM" id="SSF48452">
    <property type="entry name" value="TPR-like"/>
    <property type="match status" value="1"/>
</dbReference>
<keyword evidence="6" id="KW-0862">Zinc</keyword>
<organism evidence="10 11">
    <name type="scientific">Pseudolycoriella hygida</name>
    <dbReference type="NCBI Taxonomy" id="35572"/>
    <lineage>
        <taxon>Eukaryota</taxon>
        <taxon>Metazoa</taxon>
        <taxon>Ecdysozoa</taxon>
        <taxon>Arthropoda</taxon>
        <taxon>Hexapoda</taxon>
        <taxon>Insecta</taxon>
        <taxon>Pterygota</taxon>
        <taxon>Neoptera</taxon>
        <taxon>Endopterygota</taxon>
        <taxon>Diptera</taxon>
        <taxon>Nematocera</taxon>
        <taxon>Sciaroidea</taxon>
        <taxon>Sciaridae</taxon>
        <taxon>Pseudolycoriella</taxon>
    </lineage>
</organism>
<dbReference type="GO" id="GO:0005737">
    <property type="term" value="C:cytoplasm"/>
    <property type="evidence" value="ECO:0007669"/>
    <property type="project" value="TreeGrafter"/>
</dbReference>
<dbReference type="PANTHER" id="PTHR46165:SF2">
    <property type="entry name" value="SET AND MYND DOMAIN-CONTAINING PROTEIN 4"/>
    <property type="match status" value="1"/>
</dbReference>
<dbReference type="EMBL" id="WJQU01005994">
    <property type="protein sequence ID" value="KAJ6603167.1"/>
    <property type="molecule type" value="Genomic_DNA"/>
</dbReference>
<evidence type="ECO:0000313" key="10">
    <source>
        <dbReference type="EMBL" id="KAJ6603167.1"/>
    </source>
</evidence>
<dbReference type="AlphaFoldDB" id="A0A9Q0MI72"/>